<evidence type="ECO:0000313" key="1">
    <source>
        <dbReference type="EMBL" id="GBP33167.1"/>
    </source>
</evidence>
<proteinExistence type="predicted"/>
<reference evidence="1 2" key="1">
    <citation type="journal article" date="2019" name="Commun. Biol.">
        <title>The bagworm genome reveals a unique fibroin gene that provides high tensile strength.</title>
        <authorList>
            <person name="Kono N."/>
            <person name="Nakamura H."/>
            <person name="Ohtoshi R."/>
            <person name="Tomita M."/>
            <person name="Numata K."/>
            <person name="Arakawa K."/>
        </authorList>
    </citation>
    <scope>NUCLEOTIDE SEQUENCE [LARGE SCALE GENOMIC DNA]</scope>
</reference>
<dbReference type="EMBL" id="BGZK01000270">
    <property type="protein sequence ID" value="GBP33167.1"/>
    <property type="molecule type" value="Genomic_DNA"/>
</dbReference>
<comment type="caution">
    <text evidence="1">The sequence shown here is derived from an EMBL/GenBank/DDBJ whole genome shotgun (WGS) entry which is preliminary data.</text>
</comment>
<dbReference type="Proteomes" id="UP000299102">
    <property type="component" value="Unassembled WGS sequence"/>
</dbReference>
<gene>
    <name evidence="1" type="ORF">EVAR_14848_1</name>
</gene>
<protein>
    <submittedName>
        <fullName evidence="1">Uncharacterized protein</fullName>
    </submittedName>
</protein>
<dbReference type="OrthoDB" id="7474160at2759"/>
<dbReference type="AlphaFoldDB" id="A0A4C1V4G9"/>
<accession>A0A4C1V4G9</accession>
<organism evidence="1 2">
    <name type="scientific">Eumeta variegata</name>
    <name type="common">Bagworm moth</name>
    <name type="synonym">Eumeta japonica</name>
    <dbReference type="NCBI Taxonomy" id="151549"/>
    <lineage>
        <taxon>Eukaryota</taxon>
        <taxon>Metazoa</taxon>
        <taxon>Ecdysozoa</taxon>
        <taxon>Arthropoda</taxon>
        <taxon>Hexapoda</taxon>
        <taxon>Insecta</taxon>
        <taxon>Pterygota</taxon>
        <taxon>Neoptera</taxon>
        <taxon>Endopterygota</taxon>
        <taxon>Lepidoptera</taxon>
        <taxon>Glossata</taxon>
        <taxon>Ditrysia</taxon>
        <taxon>Tineoidea</taxon>
        <taxon>Psychidae</taxon>
        <taxon>Oiketicinae</taxon>
        <taxon>Eumeta</taxon>
    </lineage>
</organism>
<evidence type="ECO:0000313" key="2">
    <source>
        <dbReference type="Proteomes" id="UP000299102"/>
    </source>
</evidence>
<sequence length="148" mass="16514">MLHKNAYLDCVCVCEGGNRGKLIKRSCAERLLLRGEGYAGPAGRRVWAGCEGRRVINISARPPLARRAEFALRRRPQPAVNLENSFYRAEGIHPELEFSGAMHTDGGSASRLSLSIELVRSSRNRPVRPHRLLHGEGYLTYVKFLGES</sequence>
<keyword evidence="2" id="KW-1185">Reference proteome</keyword>
<name>A0A4C1V4G9_EUMVA</name>